<dbReference type="InParanoid" id="A0A1D3CT43"/>
<gene>
    <name evidence="2" type="ORF">cyc_00821</name>
</gene>
<dbReference type="EMBL" id="JROU02002058">
    <property type="protein sequence ID" value="OEH74358.1"/>
    <property type="molecule type" value="Genomic_DNA"/>
</dbReference>
<dbReference type="Proteomes" id="UP000095192">
    <property type="component" value="Unassembled WGS sequence"/>
</dbReference>
<name>A0A1D3CT43_9EIME</name>
<feature type="region of interest" description="Disordered" evidence="1">
    <location>
        <begin position="1"/>
        <end position="26"/>
    </location>
</feature>
<evidence type="ECO:0000313" key="3">
    <source>
        <dbReference type="Proteomes" id="UP000095192"/>
    </source>
</evidence>
<dbReference type="VEuPathDB" id="ToxoDB:cyc_00821"/>
<proteinExistence type="predicted"/>
<keyword evidence="3" id="KW-1185">Reference proteome</keyword>
<accession>A0A1D3CT43</accession>
<comment type="caution">
    <text evidence="2">The sequence shown here is derived from an EMBL/GenBank/DDBJ whole genome shotgun (WGS) entry which is preliminary data.</text>
</comment>
<sequence length="80" mass="8947">MTEMARLKDVEIKPSKTSDTGAHDETYSRRTSCGFLPQAHSCQALRLNRVLLPLFSPFVCLRRPIRLICSADDLLDAGGR</sequence>
<organism evidence="2 3">
    <name type="scientific">Cyclospora cayetanensis</name>
    <dbReference type="NCBI Taxonomy" id="88456"/>
    <lineage>
        <taxon>Eukaryota</taxon>
        <taxon>Sar</taxon>
        <taxon>Alveolata</taxon>
        <taxon>Apicomplexa</taxon>
        <taxon>Conoidasida</taxon>
        <taxon>Coccidia</taxon>
        <taxon>Eucoccidiorida</taxon>
        <taxon>Eimeriorina</taxon>
        <taxon>Eimeriidae</taxon>
        <taxon>Cyclospora</taxon>
    </lineage>
</organism>
<reference evidence="2 3" key="1">
    <citation type="journal article" date="2016" name="BMC Genomics">
        <title>Comparative genomics reveals Cyclospora cayetanensis possesses coccidia-like metabolism and invasion components but unique surface antigens.</title>
        <authorList>
            <person name="Liu S."/>
            <person name="Wang L."/>
            <person name="Zheng H."/>
            <person name="Xu Z."/>
            <person name="Roellig D.M."/>
            <person name="Li N."/>
            <person name="Frace M.A."/>
            <person name="Tang K."/>
            <person name="Arrowood M.J."/>
            <person name="Moss D.M."/>
            <person name="Zhang L."/>
            <person name="Feng Y."/>
            <person name="Xiao L."/>
        </authorList>
    </citation>
    <scope>NUCLEOTIDE SEQUENCE [LARGE SCALE GENOMIC DNA]</scope>
    <source>
        <strain evidence="2 3">CHN_HEN01</strain>
    </source>
</reference>
<evidence type="ECO:0000256" key="1">
    <source>
        <dbReference type="SAM" id="MobiDB-lite"/>
    </source>
</evidence>
<evidence type="ECO:0000313" key="2">
    <source>
        <dbReference type="EMBL" id="OEH74358.1"/>
    </source>
</evidence>
<dbReference type="AlphaFoldDB" id="A0A1D3CT43"/>
<protein>
    <submittedName>
        <fullName evidence="2">Uncharacterized protein</fullName>
    </submittedName>
</protein>